<dbReference type="AlphaFoldDB" id="A0A367ZNL1"/>
<reference evidence="2 3" key="1">
    <citation type="submission" date="2018-05" db="EMBL/GenBank/DDBJ databases">
        <title>A metagenomic window into the 2 km-deep terrestrial subsurface aquifer revealed taxonomically and functionally diverse microbial community comprising novel uncultured bacterial lineages.</title>
        <authorList>
            <person name="Kadnikov V.V."/>
            <person name="Mardanov A.V."/>
            <person name="Beletsky A.V."/>
            <person name="Banks D."/>
            <person name="Pimenov N.V."/>
            <person name="Frank Y.A."/>
            <person name="Karnachuk O.V."/>
            <person name="Ravin N.V."/>
        </authorList>
    </citation>
    <scope>NUCLEOTIDE SEQUENCE [LARGE SCALE GENOMIC DNA]</scope>
    <source>
        <strain evidence="2">BY5</strain>
    </source>
</reference>
<proteinExistence type="predicted"/>
<dbReference type="SUPFAM" id="SSF48452">
    <property type="entry name" value="TPR-like"/>
    <property type="match status" value="1"/>
</dbReference>
<feature type="transmembrane region" description="Helical" evidence="1">
    <location>
        <begin position="12"/>
        <end position="29"/>
    </location>
</feature>
<dbReference type="Gene3D" id="1.25.40.10">
    <property type="entry name" value="Tetratricopeptide repeat domain"/>
    <property type="match status" value="1"/>
</dbReference>
<keyword evidence="1" id="KW-1133">Transmembrane helix</keyword>
<keyword evidence="1" id="KW-0812">Transmembrane</keyword>
<evidence type="ECO:0000256" key="1">
    <source>
        <dbReference type="SAM" id="Phobius"/>
    </source>
</evidence>
<dbReference type="EMBL" id="QOQW01000011">
    <property type="protein sequence ID" value="RCK79718.1"/>
    <property type="molecule type" value="Genomic_DNA"/>
</dbReference>
<comment type="caution">
    <text evidence="2">The sequence shown here is derived from an EMBL/GenBank/DDBJ whole genome shotgun (WGS) entry which is preliminary data.</text>
</comment>
<organism evidence="2 3">
    <name type="scientific">Candidatus Ozemobacter sibiricus</name>
    <dbReference type="NCBI Taxonomy" id="2268124"/>
    <lineage>
        <taxon>Bacteria</taxon>
        <taxon>Candidatus Ozemobacteria</taxon>
        <taxon>Candidatus Ozemobacterales</taxon>
        <taxon>Candidatus Ozemobacteraceae</taxon>
        <taxon>Candidatus Ozemobacter</taxon>
    </lineage>
</organism>
<keyword evidence="1" id="KW-0472">Membrane</keyword>
<protein>
    <submittedName>
        <fullName evidence="2">Uncharacterized protein</fullName>
    </submittedName>
</protein>
<dbReference type="Pfam" id="PF14559">
    <property type="entry name" value="TPR_19"/>
    <property type="match status" value="1"/>
</dbReference>
<dbReference type="InterPro" id="IPR011990">
    <property type="entry name" value="TPR-like_helical_dom_sf"/>
</dbReference>
<evidence type="ECO:0000313" key="2">
    <source>
        <dbReference type="EMBL" id="RCK79718.1"/>
    </source>
</evidence>
<name>A0A367ZNL1_9BACT</name>
<accession>A0A367ZNL1</accession>
<sequence>MSIEARLARHFWPVFGGLFLAVIGWSLWMRNVFPTDRKPVPFVPAPEYVERLSGTFRAPLAQSFYMKGVLEIAQQQASKLDQLFALFRLAMRLDPRLVNAAFFGGIVTPVTVADLPRAIELLREAEQLNPTEWRIPYWIGFCYLEMEEYDQAAAYYKKASELPGALPFLKFATVHLLSRGSALERALQRTEELLASVDDPDSRDFVLARQQWLKHMLALEEKNREFRARFGRWPARLEELIEQGLLPALPPDEFGEGFELAFPGDPEKGYRVRSRLGGL</sequence>
<dbReference type="Proteomes" id="UP000252355">
    <property type="component" value="Unassembled WGS sequence"/>
</dbReference>
<evidence type="ECO:0000313" key="3">
    <source>
        <dbReference type="Proteomes" id="UP000252355"/>
    </source>
</evidence>
<gene>
    <name evidence="2" type="ORF">OZSIB_4190</name>
</gene>